<name>B7S872_9HYME</name>
<dbReference type="AlphaFoldDB" id="B7S872"/>
<protein>
    <submittedName>
        <fullName evidence="2">Uncharacterized protein</fullName>
    </submittedName>
</protein>
<evidence type="ECO:0000313" key="2">
    <source>
        <dbReference type="EMBL" id="ACE75096.1"/>
    </source>
</evidence>
<organism evidence="2">
    <name type="scientific">Glyptapanteles flavicoxis</name>
    <dbReference type="NCBI Taxonomy" id="463051"/>
    <lineage>
        <taxon>Eukaryota</taxon>
        <taxon>Metazoa</taxon>
        <taxon>Ecdysozoa</taxon>
        <taxon>Arthropoda</taxon>
        <taxon>Hexapoda</taxon>
        <taxon>Insecta</taxon>
        <taxon>Pterygota</taxon>
        <taxon>Neoptera</taxon>
        <taxon>Endopterygota</taxon>
        <taxon>Hymenoptera</taxon>
        <taxon>Apocrita</taxon>
        <taxon>Ichneumonoidea</taxon>
        <taxon>Braconidae</taxon>
        <taxon>Microgastrinae</taxon>
        <taxon>Glyptapanteles</taxon>
    </lineage>
</organism>
<feature type="signal peptide" evidence="1">
    <location>
        <begin position="1"/>
        <end position="18"/>
    </location>
</feature>
<evidence type="ECO:0000256" key="1">
    <source>
        <dbReference type="SAM" id="SignalP"/>
    </source>
</evidence>
<accession>B7S872</accession>
<reference evidence="2" key="1">
    <citation type="submission" date="2007-06" db="EMBL/GenBank/DDBJ databases">
        <title>Bracovirus Evolution: Comparative Genomics of Multiple Viral and Proviral Genomes.</title>
        <authorList>
            <person name="Desjardins C.A."/>
            <person name="Gundersen-Rindal D.E."/>
            <person name="Hostetler J.B."/>
            <person name="Tallon L.J."/>
            <person name="Utterback T.R."/>
            <person name="Fuester R.W."/>
            <person name="Schatz M.C."/>
            <person name="Pedroni M.J."/>
            <person name="Fadrosh D.W."/>
            <person name="Haas B.J."/>
            <person name="Toms B.S."/>
            <person name="Chen D."/>
            <person name="Nene V."/>
        </authorList>
    </citation>
    <scope>NUCLEOTIDE SEQUENCE</scope>
</reference>
<dbReference type="EMBL" id="EF710644">
    <property type="protein sequence ID" value="ACE75096.1"/>
    <property type="molecule type" value="Genomic_DNA"/>
</dbReference>
<sequence>MSTISLLLLLSAFGIVWSDDAPSIVFGIQETRIRNNITVNENGLLPGSVVIGGSVLKQQNNQYLTIADTEKLTVVMADMIKLPSQLSVLGLNDSDIGDLLNVSAQERKAQVIRDLRQSLTALEELCEDMSQLVDRSLIKNHDYPKKSSLFKYPKYYYHKMWYSTLFSYWSKVFSCRTVLEKSMNKIRSNRIITDSDIDKARSKMVSLLESYKKLAEWSHKAVSPA</sequence>
<keyword evidence="1" id="KW-0732">Signal</keyword>
<feature type="chain" id="PRO_5002863565" evidence="1">
    <location>
        <begin position="19"/>
        <end position="225"/>
    </location>
</feature>
<proteinExistence type="predicted"/>
<gene>
    <name evidence="2" type="ORF">GFP_L7_0380</name>
</gene>